<keyword evidence="1" id="KW-0802">TPR repeat</keyword>
<dbReference type="InterPro" id="IPR001387">
    <property type="entry name" value="Cro/C1-type_HTH"/>
</dbReference>
<dbReference type="PANTHER" id="PTHR37038:SF14">
    <property type="entry name" value="TRANSCRIPTIONAL ACTIVATOR"/>
    <property type="match status" value="1"/>
</dbReference>
<dbReference type="EMBL" id="PDOD01000004">
    <property type="protein sequence ID" value="PYZ92323.1"/>
    <property type="molecule type" value="Genomic_DNA"/>
</dbReference>
<reference evidence="3 4" key="1">
    <citation type="submission" date="2017-10" db="EMBL/GenBank/DDBJ databases">
        <title>Bacillus sp. nov., a halophilic bacterium isolated from a Keqin Lake.</title>
        <authorList>
            <person name="Wang H."/>
        </authorList>
    </citation>
    <scope>NUCLEOTIDE SEQUENCE [LARGE SCALE GENOMIC DNA]</scope>
    <source>
        <strain evidence="3 4">KQ-12</strain>
    </source>
</reference>
<dbReference type="SUPFAM" id="SSF47413">
    <property type="entry name" value="lambda repressor-like DNA-binding domains"/>
    <property type="match status" value="1"/>
</dbReference>
<organism evidence="3 4">
    <name type="scientific">Salipaludibacillus keqinensis</name>
    <dbReference type="NCBI Taxonomy" id="2045207"/>
    <lineage>
        <taxon>Bacteria</taxon>
        <taxon>Bacillati</taxon>
        <taxon>Bacillota</taxon>
        <taxon>Bacilli</taxon>
        <taxon>Bacillales</taxon>
        <taxon>Bacillaceae</taxon>
    </lineage>
</organism>
<dbReference type="RefSeq" id="WP_110610865.1">
    <property type="nucleotide sequence ID" value="NZ_PDOD01000004.1"/>
</dbReference>
<evidence type="ECO:0000313" key="4">
    <source>
        <dbReference type="Proteomes" id="UP000248214"/>
    </source>
</evidence>
<gene>
    <name evidence="3" type="ORF">CR194_15940</name>
</gene>
<dbReference type="GO" id="GO:0003677">
    <property type="term" value="F:DNA binding"/>
    <property type="evidence" value="ECO:0007669"/>
    <property type="project" value="InterPro"/>
</dbReference>
<keyword evidence="4" id="KW-1185">Reference proteome</keyword>
<evidence type="ECO:0000313" key="3">
    <source>
        <dbReference type="EMBL" id="PYZ92323.1"/>
    </source>
</evidence>
<dbReference type="InterPro" id="IPR011990">
    <property type="entry name" value="TPR-like_helical_dom_sf"/>
</dbReference>
<dbReference type="AlphaFoldDB" id="A0A323TI54"/>
<comment type="caution">
    <text evidence="3">The sequence shown here is derived from an EMBL/GenBank/DDBJ whole genome shotgun (WGS) entry which is preliminary data.</text>
</comment>
<name>A0A323TI54_9BACI</name>
<dbReference type="Pfam" id="PF13181">
    <property type="entry name" value="TPR_8"/>
    <property type="match status" value="1"/>
</dbReference>
<dbReference type="PANTHER" id="PTHR37038">
    <property type="entry name" value="TRANSCRIPTIONAL REGULATOR-RELATED"/>
    <property type="match status" value="1"/>
</dbReference>
<sequence length="432" mass="51586">MHIGKRIKYLRKEKKLSQLDVCEGIVSSSHFSNIESGRYEASKDILFLLAERLQVPNDYLVLSQSDSEEINRYLDMYEQAFRTGIKESDQFIKKYQQRLTYIPSITQELSYLIIYCSHYLRKGDLSKVEKPYDQISLYLAEYNLKSLSQEVRYKYHYVSALYDFFKRDYSSSYHHFQLALDNVYRQEDQAVCLFNIGLVFFKIKDYYRSLSYVKEAKELYIDLKHLNSTVNAYILIGNIHIELQDYPTAKTMLTKGYDLALKEEFIEEQTKILNNLGTLEQKKGNYDQSIEHFSKSLDKKWAHYDKEDLYDLNSLYSSYFGLLTAHLLNQHFDTLRQLIKQADKYCIDEIQRFKVQVIEAQMEYELGNDQVYETKMEEAIDYFYQHSLWDQLENIGNHFSDYLSSKRKYKKANEYLSIELEVLKKLYKERLL</sequence>
<feature type="domain" description="HTH cro/C1-type" evidence="2">
    <location>
        <begin position="7"/>
        <end position="60"/>
    </location>
</feature>
<dbReference type="Proteomes" id="UP000248214">
    <property type="component" value="Unassembled WGS sequence"/>
</dbReference>
<proteinExistence type="predicted"/>
<dbReference type="CDD" id="cd00093">
    <property type="entry name" value="HTH_XRE"/>
    <property type="match status" value="1"/>
</dbReference>
<accession>A0A323TI54</accession>
<dbReference type="PROSITE" id="PS50005">
    <property type="entry name" value="TPR"/>
    <property type="match status" value="1"/>
</dbReference>
<dbReference type="InterPro" id="IPR019734">
    <property type="entry name" value="TPR_rpt"/>
</dbReference>
<dbReference type="PROSITE" id="PS50943">
    <property type="entry name" value="HTH_CROC1"/>
    <property type="match status" value="1"/>
</dbReference>
<dbReference type="SMART" id="SM00530">
    <property type="entry name" value="HTH_XRE"/>
    <property type="match status" value="1"/>
</dbReference>
<dbReference type="SUPFAM" id="SSF48452">
    <property type="entry name" value="TPR-like"/>
    <property type="match status" value="1"/>
</dbReference>
<evidence type="ECO:0000256" key="1">
    <source>
        <dbReference type="PROSITE-ProRule" id="PRU00339"/>
    </source>
</evidence>
<dbReference type="Gene3D" id="1.25.40.10">
    <property type="entry name" value="Tetratricopeptide repeat domain"/>
    <property type="match status" value="1"/>
</dbReference>
<dbReference type="Pfam" id="PF01381">
    <property type="entry name" value="HTH_3"/>
    <property type="match status" value="1"/>
</dbReference>
<protein>
    <recommendedName>
        <fullName evidence="2">HTH cro/C1-type domain-containing protein</fullName>
    </recommendedName>
</protein>
<feature type="repeat" description="TPR" evidence="1">
    <location>
        <begin position="270"/>
        <end position="303"/>
    </location>
</feature>
<dbReference type="OrthoDB" id="2966877at2"/>
<dbReference type="InterPro" id="IPR053163">
    <property type="entry name" value="HTH-type_regulator_Rgg"/>
</dbReference>
<evidence type="ECO:0000259" key="2">
    <source>
        <dbReference type="PROSITE" id="PS50943"/>
    </source>
</evidence>
<dbReference type="InterPro" id="IPR010982">
    <property type="entry name" value="Lambda_DNA-bd_dom_sf"/>
</dbReference>
<dbReference type="SMART" id="SM00028">
    <property type="entry name" value="TPR"/>
    <property type="match status" value="3"/>
</dbReference>
<dbReference type="Gene3D" id="1.10.260.40">
    <property type="entry name" value="lambda repressor-like DNA-binding domains"/>
    <property type="match status" value="1"/>
</dbReference>